<accession>A0ABY1JX38</accession>
<dbReference type="Proteomes" id="UP000186666">
    <property type="component" value="Unassembled WGS sequence"/>
</dbReference>
<comment type="caution">
    <text evidence="1">The sequence shown here is derived from an EMBL/GenBank/DDBJ whole genome shotgun (WGS) entry which is preliminary data.</text>
</comment>
<evidence type="ECO:0000313" key="2">
    <source>
        <dbReference type="Proteomes" id="UP000186666"/>
    </source>
</evidence>
<sequence>MRADKRMNVLSVCFGKSETAILNKSQNLLEIHTVSQAKPIYIASGIKNALKLRDLLNDAYPVEVYSSGKDMRARKRS</sequence>
<evidence type="ECO:0000313" key="1">
    <source>
        <dbReference type="EMBL" id="SIQ92678.1"/>
    </source>
</evidence>
<reference evidence="1 2" key="1">
    <citation type="submission" date="2017-01" db="EMBL/GenBank/DDBJ databases">
        <authorList>
            <person name="Varghese N."/>
            <person name="Submissions S."/>
        </authorList>
    </citation>
    <scope>NUCLEOTIDE SEQUENCE [LARGE SCALE GENOMIC DNA]</scope>
    <source>
        <strain evidence="1 2">ATCC 23464</strain>
    </source>
</reference>
<proteinExistence type="predicted"/>
<gene>
    <name evidence="1" type="ORF">SAMN05421578_10584</name>
</gene>
<protein>
    <submittedName>
        <fullName evidence="1">Uncharacterized protein</fullName>
    </submittedName>
</protein>
<keyword evidence="2" id="KW-1185">Reference proteome</keyword>
<name>A0ABY1JX38_9BACL</name>
<dbReference type="EMBL" id="FTNK01000005">
    <property type="protein sequence ID" value="SIQ92678.1"/>
    <property type="molecule type" value="Genomic_DNA"/>
</dbReference>
<organism evidence="1 2">
    <name type="scientific">Paenibacillus macquariensis</name>
    <dbReference type="NCBI Taxonomy" id="948756"/>
    <lineage>
        <taxon>Bacteria</taxon>
        <taxon>Bacillati</taxon>
        <taxon>Bacillota</taxon>
        <taxon>Bacilli</taxon>
        <taxon>Bacillales</taxon>
        <taxon>Paenibacillaceae</taxon>
        <taxon>Paenibacillus</taxon>
    </lineage>
</organism>